<feature type="region of interest" description="Disordered" evidence="1">
    <location>
        <begin position="1"/>
        <end position="66"/>
    </location>
</feature>
<comment type="caution">
    <text evidence="2">The sequence shown here is derived from an EMBL/GenBank/DDBJ whole genome shotgun (WGS) entry which is preliminary data.</text>
</comment>
<gene>
    <name evidence="2" type="ORF">SEMRO_1701_G292200.1</name>
</gene>
<evidence type="ECO:0000313" key="3">
    <source>
        <dbReference type="Proteomes" id="UP001153069"/>
    </source>
</evidence>
<feature type="region of interest" description="Disordered" evidence="1">
    <location>
        <begin position="211"/>
        <end position="249"/>
    </location>
</feature>
<protein>
    <submittedName>
        <fullName evidence="2">Uncharacterized protein</fullName>
    </submittedName>
</protein>
<feature type="compositionally biased region" description="Basic residues" evidence="1">
    <location>
        <begin position="423"/>
        <end position="435"/>
    </location>
</feature>
<feature type="region of interest" description="Disordered" evidence="1">
    <location>
        <begin position="518"/>
        <end position="543"/>
    </location>
</feature>
<name>A0A9N8EQZ4_9STRA</name>
<feature type="region of interest" description="Disordered" evidence="1">
    <location>
        <begin position="94"/>
        <end position="134"/>
    </location>
</feature>
<feature type="compositionally biased region" description="Basic and acidic residues" evidence="1">
    <location>
        <begin position="518"/>
        <end position="536"/>
    </location>
</feature>
<proteinExistence type="predicted"/>
<feature type="region of interest" description="Disordered" evidence="1">
    <location>
        <begin position="414"/>
        <end position="435"/>
    </location>
</feature>
<feature type="compositionally biased region" description="Acidic residues" evidence="1">
    <location>
        <begin position="231"/>
        <end position="247"/>
    </location>
</feature>
<dbReference type="PANTHER" id="PTHR45125:SF3">
    <property type="entry name" value="NO-APICAL-MERISTEM-ASSOCIATED CARBOXY-TERMINAL DOMAIN PROTEIN"/>
    <property type="match status" value="1"/>
</dbReference>
<dbReference type="AlphaFoldDB" id="A0A9N8EQZ4"/>
<sequence>MSSWNPNHLSQFETQQEATQYAASPEIVLGQPTRNLFTAVPPEPEEQEQPKNATPPKVTQPFGISELSPWTQDQFASLMGFNNNKKKMAKRKIGNGRGTLVSNSKKAKAKTAPKPPPAAAVMPQRAGTPPMPPLQGVDRRKGCCEALGNECPYPQLEAFRHKCGSCRMFVHALPPCSIGQKDTGDIICKNCDGDGTGAARTPLPTVALEDFEDEDSAEEGNKSPDMLVTQVDDEENEEDEEDEEEEMQANVAVETAKKRNLEVEQLSQFLNGKSKQDQKKTRGKNFTVDEDVYMTESWCSATEDSRSGSDQRQSDFDKKFFANYVTKVDEHNEAAGEEELPRNRQQRSVVNRFGVIKHGTNKLIGIINQNPIKSGETPEDHLERCLTMYEHSVGSKFQFVECFEILKDFPKFSSSNDTGKKRADGKKHTKKPRAVGKRQAALNDKIGRILENQGMNAMGGKAVQEAASVSEAIGQISTHLVNQVAVSQWSETDKEEYFKNDAMEKRLMQKRRILKLQREIKDMENEDAAGNRKESSEDSDDSD</sequence>
<keyword evidence="3" id="KW-1185">Reference proteome</keyword>
<reference evidence="2" key="1">
    <citation type="submission" date="2020-06" db="EMBL/GenBank/DDBJ databases">
        <authorList>
            <consortium name="Plant Systems Biology data submission"/>
        </authorList>
    </citation>
    <scope>NUCLEOTIDE SEQUENCE</scope>
    <source>
        <strain evidence="2">D6</strain>
    </source>
</reference>
<evidence type="ECO:0000313" key="2">
    <source>
        <dbReference type="EMBL" id="CAB9525617.1"/>
    </source>
</evidence>
<accession>A0A9N8EQZ4</accession>
<dbReference type="OrthoDB" id="2507178at2759"/>
<organism evidence="2 3">
    <name type="scientific">Seminavis robusta</name>
    <dbReference type="NCBI Taxonomy" id="568900"/>
    <lineage>
        <taxon>Eukaryota</taxon>
        <taxon>Sar</taxon>
        <taxon>Stramenopiles</taxon>
        <taxon>Ochrophyta</taxon>
        <taxon>Bacillariophyta</taxon>
        <taxon>Bacillariophyceae</taxon>
        <taxon>Bacillariophycidae</taxon>
        <taxon>Naviculales</taxon>
        <taxon>Naviculaceae</taxon>
        <taxon>Seminavis</taxon>
    </lineage>
</organism>
<evidence type="ECO:0000256" key="1">
    <source>
        <dbReference type="SAM" id="MobiDB-lite"/>
    </source>
</evidence>
<dbReference type="EMBL" id="CAICTM010001699">
    <property type="protein sequence ID" value="CAB9525617.1"/>
    <property type="molecule type" value="Genomic_DNA"/>
</dbReference>
<dbReference type="PANTHER" id="PTHR45125">
    <property type="entry name" value="F21J9.4-RELATED"/>
    <property type="match status" value="1"/>
</dbReference>
<feature type="compositionally biased region" description="Polar residues" evidence="1">
    <location>
        <begin position="1"/>
        <end position="22"/>
    </location>
</feature>
<dbReference type="Proteomes" id="UP001153069">
    <property type="component" value="Unassembled WGS sequence"/>
</dbReference>